<dbReference type="EMBL" id="CCDI010000004">
    <property type="protein sequence ID" value="CDQ24971.1"/>
    <property type="molecule type" value="Genomic_DNA"/>
</dbReference>
<dbReference type="PANTHER" id="PTHR38600:SF1">
    <property type="entry name" value="TRANSCRIPTIONAL REGULATORY PROTEIN"/>
    <property type="match status" value="1"/>
</dbReference>
<dbReference type="InterPro" id="IPR036390">
    <property type="entry name" value="WH_DNA-bd_sf"/>
</dbReference>
<reference evidence="4" key="1">
    <citation type="submission" date="2014-03" db="EMBL/GenBank/DDBJ databases">
        <authorList>
            <person name="Urmite Genomes U."/>
        </authorList>
    </citation>
    <scope>NUCLEOTIDE SEQUENCE [LARGE SCALE GENOMIC DNA]</scope>
    <source>
        <strain evidence="4">HD-03</strain>
    </source>
</reference>
<evidence type="ECO:0000259" key="2">
    <source>
        <dbReference type="PROSITE" id="PS50987"/>
    </source>
</evidence>
<dbReference type="Proteomes" id="UP000028868">
    <property type="component" value="Unassembled WGS sequence"/>
</dbReference>
<dbReference type="RefSeq" id="WP_035510258.1">
    <property type="nucleotide sequence ID" value="NZ_CCDH010000003.1"/>
</dbReference>
<gene>
    <name evidence="3" type="primary">sdpR</name>
    <name evidence="3" type="ORF">BN983_03272</name>
</gene>
<dbReference type="PRINTS" id="PR00778">
    <property type="entry name" value="HTHARSR"/>
</dbReference>
<keyword evidence="4" id="KW-1185">Reference proteome</keyword>
<dbReference type="InterPro" id="IPR001845">
    <property type="entry name" value="HTH_ArsR_DNA-bd_dom"/>
</dbReference>
<name>A0A024P8B3_9BACI</name>
<dbReference type="NCBIfam" id="NF033788">
    <property type="entry name" value="HTH_metalloreg"/>
    <property type="match status" value="1"/>
</dbReference>
<dbReference type="Gene3D" id="1.10.10.10">
    <property type="entry name" value="Winged helix-like DNA-binding domain superfamily/Winged helix DNA-binding domain"/>
    <property type="match status" value="1"/>
</dbReference>
<dbReference type="InterPro" id="IPR011991">
    <property type="entry name" value="ArsR-like_HTH"/>
</dbReference>
<dbReference type="CDD" id="cd00090">
    <property type="entry name" value="HTH_ARSR"/>
    <property type="match status" value="1"/>
</dbReference>
<reference evidence="3 4" key="2">
    <citation type="submission" date="2014-05" db="EMBL/GenBank/DDBJ databases">
        <title>Draft genome sequence of Halobacillus karajensis HK-03.</title>
        <authorList>
            <person name="Khelaifia S."/>
            <person name="Croce O."/>
            <person name="Lagier J.C."/>
            <person name="Raoult D."/>
        </authorList>
    </citation>
    <scope>NUCLEOTIDE SEQUENCE [LARGE SCALE GENOMIC DNA]</scope>
    <source>
        <strain evidence="3 4">HD-03</strain>
    </source>
</reference>
<dbReference type="SUPFAM" id="SSF46785">
    <property type="entry name" value="Winged helix' DNA-binding domain"/>
    <property type="match status" value="1"/>
</dbReference>
<organism evidence="3 4">
    <name type="scientific">Halobacillus karajensis</name>
    <dbReference type="NCBI Taxonomy" id="195088"/>
    <lineage>
        <taxon>Bacteria</taxon>
        <taxon>Bacillati</taxon>
        <taxon>Bacillota</taxon>
        <taxon>Bacilli</taxon>
        <taxon>Bacillales</taxon>
        <taxon>Bacillaceae</taxon>
        <taxon>Halobacillus</taxon>
    </lineage>
</organism>
<feature type="domain" description="HTH arsR-type" evidence="2">
    <location>
        <begin position="1"/>
        <end position="92"/>
    </location>
</feature>
<sequence>MSEALTHDVYQAIADPSRRKMMELLAKRDASIKEISEHFSFSRTAVVKHLLVLSEAELVSHHKSGREKIYSLQPAQLLEIKEWISYFEQFWDNKLSMLTHMVENKEDY</sequence>
<comment type="caution">
    <text evidence="3">The sequence shown here is derived from an EMBL/GenBank/DDBJ whole genome shotgun (WGS) entry which is preliminary data.</text>
</comment>
<dbReference type="PANTHER" id="PTHR38600">
    <property type="entry name" value="TRANSCRIPTIONAL REGULATORY PROTEIN"/>
    <property type="match status" value="1"/>
</dbReference>
<dbReference type="SMART" id="SM00418">
    <property type="entry name" value="HTH_ARSR"/>
    <property type="match status" value="1"/>
</dbReference>
<dbReference type="Pfam" id="PF01022">
    <property type="entry name" value="HTH_5"/>
    <property type="match status" value="1"/>
</dbReference>
<evidence type="ECO:0000313" key="4">
    <source>
        <dbReference type="Proteomes" id="UP000028868"/>
    </source>
</evidence>
<evidence type="ECO:0000313" key="3">
    <source>
        <dbReference type="EMBL" id="CDQ24971.1"/>
    </source>
</evidence>
<keyword evidence="1" id="KW-0238">DNA-binding</keyword>
<proteinExistence type="predicted"/>
<protein>
    <submittedName>
        <fullName evidence="3">Transcriptional repressor SdpR</fullName>
    </submittedName>
</protein>
<dbReference type="PROSITE" id="PS50987">
    <property type="entry name" value="HTH_ARSR_2"/>
    <property type="match status" value="1"/>
</dbReference>
<dbReference type="GO" id="GO:0003700">
    <property type="term" value="F:DNA-binding transcription factor activity"/>
    <property type="evidence" value="ECO:0007669"/>
    <property type="project" value="InterPro"/>
</dbReference>
<dbReference type="AlphaFoldDB" id="A0A024P8B3"/>
<evidence type="ECO:0000256" key="1">
    <source>
        <dbReference type="ARBA" id="ARBA00023125"/>
    </source>
</evidence>
<dbReference type="OrthoDB" id="9799175at2"/>
<dbReference type="InterPro" id="IPR036388">
    <property type="entry name" value="WH-like_DNA-bd_sf"/>
</dbReference>
<accession>A0A024P8B3</accession>
<dbReference type="GO" id="GO:0003677">
    <property type="term" value="F:DNA binding"/>
    <property type="evidence" value="ECO:0007669"/>
    <property type="project" value="UniProtKB-KW"/>
</dbReference>